<dbReference type="Gene3D" id="3.90.1140.10">
    <property type="entry name" value="Cyclic phosphodiesterase"/>
    <property type="match status" value="1"/>
</dbReference>
<keyword evidence="2" id="KW-1185">Reference proteome</keyword>
<dbReference type="EMBL" id="MU001503">
    <property type="protein sequence ID" value="KAF2442736.1"/>
    <property type="molecule type" value="Genomic_DNA"/>
</dbReference>
<organism evidence="1 2">
    <name type="scientific">Karstenula rhodostoma CBS 690.94</name>
    <dbReference type="NCBI Taxonomy" id="1392251"/>
    <lineage>
        <taxon>Eukaryota</taxon>
        <taxon>Fungi</taxon>
        <taxon>Dikarya</taxon>
        <taxon>Ascomycota</taxon>
        <taxon>Pezizomycotina</taxon>
        <taxon>Dothideomycetes</taxon>
        <taxon>Pleosporomycetidae</taxon>
        <taxon>Pleosporales</taxon>
        <taxon>Massarineae</taxon>
        <taxon>Didymosphaeriaceae</taxon>
        <taxon>Karstenula</taxon>
    </lineage>
</organism>
<dbReference type="Pfam" id="PF13563">
    <property type="entry name" value="2_5_RNA_ligase2"/>
    <property type="match status" value="1"/>
</dbReference>
<gene>
    <name evidence="1" type="ORF">P171DRAFT_455741</name>
</gene>
<dbReference type="InterPro" id="IPR009097">
    <property type="entry name" value="Cyclic_Pdiesterase"/>
</dbReference>
<dbReference type="PANTHER" id="PTHR37474:SF1">
    <property type="entry name" value="2'-5' RNA LIGASE FAMILY PROTEIN"/>
    <property type="match status" value="1"/>
</dbReference>
<dbReference type="SUPFAM" id="SSF55144">
    <property type="entry name" value="LigT-like"/>
    <property type="match status" value="1"/>
</dbReference>
<evidence type="ECO:0000313" key="2">
    <source>
        <dbReference type="Proteomes" id="UP000799764"/>
    </source>
</evidence>
<evidence type="ECO:0008006" key="3">
    <source>
        <dbReference type="Google" id="ProtNLM"/>
    </source>
</evidence>
<accession>A0A9P4PGZ8</accession>
<comment type="caution">
    <text evidence="1">The sequence shown here is derived from an EMBL/GenBank/DDBJ whole genome shotgun (WGS) entry which is preliminary data.</text>
</comment>
<dbReference type="Proteomes" id="UP000799764">
    <property type="component" value="Unassembled WGS sequence"/>
</dbReference>
<proteinExistence type="predicted"/>
<protein>
    <recommendedName>
        <fullName evidence="3">LigT-like protein</fullName>
    </recommendedName>
</protein>
<dbReference type="PANTHER" id="PTHR37474">
    <property type="entry name" value="RNA LIGASE/CYCLIC NUCLEOTIDE PHOSPHODIESTERASE"/>
    <property type="match status" value="1"/>
</dbReference>
<name>A0A9P4PGZ8_9PLEO</name>
<dbReference type="AlphaFoldDB" id="A0A9P4PGZ8"/>
<reference evidence="1" key="1">
    <citation type="journal article" date="2020" name="Stud. Mycol.">
        <title>101 Dothideomycetes genomes: a test case for predicting lifestyles and emergence of pathogens.</title>
        <authorList>
            <person name="Haridas S."/>
            <person name="Albert R."/>
            <person name="Binder M."/>
            <person name="Bloem J."/>
            <person name="Labutti K."/>
            <person name="Salamov A."/>
            <person name="Andreopoulos B."/>
            <person name="Baker S."/>
            <person name="Barry K."/>
            <person name="Bills G."/>
            <person name="Bluhm B."/>
            <person name="Cannon C."/>
            <person name="Castanera R."/>
            <person name="Culley D."/>
            <person name="Daum C."/>
            <person name="Ezra D."/>
            <person name="Gonzalez J."/>
            <person name="Henrissat B."/>
            <person name="Kuo A."/>
            <person name="Liang C."/>
            <person name="Lipzen A."/>
            <person name="Lutzoni F."/>
            <person name="Magnuson J."/>
            <person name="Mondo S."/>
            <person name="Nolan M."/>
            <person name="Ohm R."/>
            <person name="Pangilinan J."/>
            <person name="Park H.-J."/>
            <person name="Ramirez L."/>
            <person name="Alfaro M."/>
            <person name="Sun H."/>
            <person name="Tritt A."/>
            <person name="Yoshinaga Y."/>
            <person name="Zwiers L.-H."/>
            <person name="Turgeon B."/>
            <person name="Goodwin S."/>
            <person name="Spatafora J."/>
            <person name="Crous P."/>
            <person name="Grigoriev I."/>
        </authorList>
    </citation>
    <scope>NUCLEOTIDE SEQUENCE</scope>
    <source>
        <strain evidence="1">CBS 690.94</strain>
    </source>
</reference>
<sequence>MSTAARLSHKSALVLLPPSNIQAPIETVRRVHDTHFARWPPHINLIYPLLERPSVQSEGSSLPELKERIRSRIMEITRHIEPFHMSLLTDGPKSFIHSKNSRTVWLQPSSDLVSSLQAALQTQFAECDHDQRPFVPHLSLGQAKTDAQQTQLCGMLNKGVTDRIIESETKELPWLVDSVYVIERKGFKDRFKIVGAIKLREA</sequence>
<evidence type="ECO:0000313" key="1">
    <source>
        <dbReference type="EMBL" id="KAF2442736.1"/>
    </source>
</evidence>
<dbReference type="OrthoDB" id="10263155at2759"/>